<reference evidence="22 23" key="1">
    <citation type="submission" date="2016-09" db="EMBL/GenBank/DDBJ databases">
        <title>The draft genome of Dichanthelium oligosanthes: A C3 panicoid grass species.</title>
        <authorList>
            <person name="Studer A.J."/>
            <person name="Schnable J.C."/>
            <person name="Brutnell T.P."/>
        </authorList>
    </citation>
    <scope>NUCLEOTIDE SEQUENCE [LARGE SCALE GENOMIC DNA]</scope>
    <source>
        <strain evidence="23">cv. Kellogg 1175</strain>
        <tissue evidence="22">Leaf</tissue>
    </source>
</reference>
<evidence type="ECO:0000256" key="3">
    <source>
        <dbReference type="ARBA" id="ARBA00010217"/>
    </source>
</evidence>
<evidence type="ECO:0000259" key="21">
    <source>
        <dbReference type="PROSITE" id="PS50011"/>
    </source>
</evidence>
<dbReference type="InterPro" id="IPR019825">
    <property type="entry name" value="Lectin_legB_Mn/Ca_BS"/>
</dbReference>
<dbReference type="PROSITE" id="PS00107">
    <property type="entry name" value="PROTEIN_KINASE_ATP"/>
    <property type="match status" value="2"/>
</dbReference>
<comment type="similarity">
    <text evidence="2">In the N-terminal section; belongs to the leguminous lectin family.</text>
</comment>
<accession>A0A1E5VCY5</accession>
<dbReference type="PROSITE" id="PS00108">
    <property type="entry name" value="PROTEIN_KINASE_ST"/>
    <property type="match status" value="2"/>
</dbReference>
<keyword evidence="12 22" id="KW-0418">Kinase</keyword>
<evidence type="ECO:0000256" key="9">
    <source>
        <dbReference type="ARBA" id="ARBA00022729"/>
    </source>
</evidence>
<dbReference type="InterPro" id="IPR000719">
    <property type="entry name" value="Prot_kinase_dom"/>
</dbReference>
<dbReference type="GO" id="GO:0006952">
    <property type="term" value="P:defense response"/>
    <property type="evidence" value="ECO:0007669"/>
    <property type="project" value="UniProtKB-ARBA"/>
</dbReference>
<dbReference type="Gene3D" id="1.10.510.10">
    <property type="entry name" value="Transferase(Phosphotransferase) domain 1"/>
    <property type="match status" value="2"/>
</dbReference>
<dbReference type="InterPro" id="IPR001220">
    <property type="entry name" value="Legume_lectin_dom"/>
</dbReference>
<dbReference type="CDD" id="cd14066">
    <property type="entry name" value="STKc_IRAK"/>
    <property type="match status" value="1"/>
</dbReference>
<dbReference type="InterPro" id="IPR001245">
    <property type="entry name" value="Ser-Thr/Tyr_kinase_cat_dom"/>
</dbReference>
<dbReference type="GO" id="GO:0051707">
    <property type="term" value="P:response to other organism"/>
    <property type="evidence" value="ECO:0007669"/>
    <property type="project" value="UniProtKB-ARBA"/>
</dbReference>
<keyword evidence="8 19" id="KW-0812">Transmembrane</keyword>
<dbReference type="Pfam" id="PF00139">
    <property type="entry name" value="Lectin_legB"/>
    <property type="match status" value="2"/>
</dbReference>
<dbReference type="FunFam" id="3.30.200.20:FF:000320">
    <property type="entry name" value="probable L-type lectin-domain containing receptor kinase S.5"/>
    <property type="match status" value="2"/>
</dbReference>
<evidence type="ECO:0000256" key="20">
    <source>
        <dbReference type="SAM" id="SignalP"/>
    </source>
</evidence>
<sequence>MASACGGGGGRGRSPLSPLLGCLVVFLPLFSCAAVRGAEAQLQPLPKLDVTSYNYTSFPDDNSRVQAELAFSNYARVYQGALQVTPDTANAASYRDIMFNKSGTVLLQRRFNVWRRVDDGNSTGGQAPRVQVVSFNTTFSMNVFQLTEEHPGEGLTFVIAPSRDEPPPGSYGGFLGLTNETLQASGPAKNQFVAVEFDTFKQGYDPDDNHLGLNIGSVVSNKTARLPGLRIATNETTATNYTVWIDYDGVARHISVYMDVTGKPKPPSPVLDSPLDLSEHVPEKAYIGFSASTGTNFELNCILEWNLSIEIIPDKKSKTWIVIVAVVVPVSIIAIAVVAFFLTKKLRARRSMERRQERLEHQLSNLPGMPRGFDYEKLRKATRNFDERQQLGKGGYGIVYKGELPADDGRPEGTMQVAVKRFTRDDGRGVNDFLEEVKIINRLRHKNIVPLIGWCYKKGQLLLVYEYMPNGSLDQHLFRRGVHEQRPVLSWERRYAVVEDVAAGLHYVHHEYTHMVLHRDIKASNVLLDASFRARLGDFGLARVLEPDRNSYTDLHVAGTYGFIAPEYSVGHKASRETDVFAFGALVLEVVTGQYALRNDPGCTLLTDWVWRMHGRGALLGAVDQNLGTAEFDHDEAGRLLLLALACSNPNPRDRPTMPQVLQILSKASPLPEVPPFKPQFVWPPEGGAHFELSDIEVVSTSGTTSGNAPSTAMETQDTSYGSFQPPTAHNSSEGGSREMARRIGLDACVADHLKARRKQVEIRRGGRAAAPTGRTRAPTPAAVVSASCSSSMAARFLVHLLLLAAAAATSAASSTSLATNATAGSRVPAAPGDGGNVTGFSFSTFVPGNRGVNVTVLGDANINGGALQITPDSLNDPATFLTHKSGRVLYATPFKLWHREAHGNATAGGGKRVASFSTVFTVNIFRPNGSEPAEGFAFVIAPSADEPPAGSSGGYLGLTNAATDGNATNQIVAVELDTEKQPYDPDDNHVGLNVNSVVSIANTSLKPLDIEISPVEPVKYNVWVDYDGAARRIAVYMAVTGKAKPWRAVLAAPLDLGATVAEWSYFGFSASTGFKYQLNCVLAWNMTLEKLPCDDDGGGDAKRRTLGLAIGVPVGVAALAAAAILAYVCVVKRRKVHGTDDSSAITGTMIRSLAGGPREFDYREIRKATNNFDDKMKLGQGGYGVVYRGVVVGDHTSPGGSGSTVEVAVKKFSRASTQGQNDFLAELSIINRLRHKHLVRLVGWSHDNGELLLVYEFMPNGSLDQHLFSSSPGRQLLGWELRYSIVKGVASALHYLHDEYDQRVVHRDLKASNIMLDAAFSARLGDFGLARAIETDKTSYMEEAGGGVHGTVGYIAPECFHTEKATRESDVYAFGAVVLEVVCGRRPRCDIEGFHFLVDWVWRLHRDGAALEAVDARLEGAFDRGQAERLLLLGLACSHPTPAERPKTPAIQQILLGSVPPPVVPPFKPSFVWPATDGGLDTMSTTAGTTTSQVSLTTASTWSGNFMKGSLRHAFEQEVPDSLP</sequence>
<feature type="domain" description="Protein kinase" evidence="21">
    <location>
        <begin position="1173"/>
        <end position="1457"/>
    </location>
</feature>
<dbReference type="PROSITE" id="PS50011">
    <property type="entry name" value="PROTEIN_KINASE_DOM"/>
    <property type="match status" value="2"/>
</dbReference>
<keyword evidence="9 20" id="KW-0732">Signal</keyword>
<feature type="region of interest" description="Disordered" evidence="18">
    <location>
        <begin position="701"/>
        <end position="739"/>
    </location>
</feature>
<dbReference type="Gene3D" id="3.30.200.20">
    <property type="entry name" value="Phosphorylase Kinase, domain 1"/>
    <property type="match status" value="2"/>
</dbReference>
<dbReference type="InterPro" id="IPR011009">
    <property type="entry name" value="Kinase-like_dom_sf"/>
</dbReference>
<feature type="binding site" evidence="17">
    <location>
        <position position="1212"/>
    </location>
    <ligand>
        <name>ATP</name>
        <dbReference type="ChEBI" id="CHEBI:30616"/>
    </ligand>
</feature>
<feature type="chain" id="PRO_5009188044" description="non-specific serine/threonine protein kinase" evidence="20">
    <location>
        <begin position="41"/>
        <end position="1525"/>
    </location>
</feature>
<dbReference type="PANTHER" id="PTHR27007">
    <property type="match status" value="1"/>
</dbReference>
<evidence type="ECO:0000256" key="11">
    <source>
        <dbReference type="ARBA" id="ARBA00022741"/>
    </source>
</evidence>
<keyword evidence="6" id="KW-0723">Serine/threonine-protein kinase</keyword>
<keyword evidence="10 22" id="KW-0430">Lectin</keyword>
<feature type="compositionally biased region" description="Polar residues" evidence="18">
    <location>
        <begin position="701"/>
        <end position="735"/>
    </location>
</feature>
<evidence type="ECO:0000256" key="7">
    <source>
        <dbReference type="ARBA" id="ARBA00022679"/>
    </source>
</evidence>
<dbReference type="STRING" id="888268.A0A1E5VCY5"/>
<dbReference type="CDD" id="cd06899">
    <property type="entry name" value="lectin_legume_LecRK_Arcelin_ConA"/>
    <property type="match status" value="2"/>
</dbReference>
<evidence type="ECO:0000256" key="15">
    <source>
        <dbReference type="ARBA" id="ARBA00023136"/>
    </source>
</evidence>
<dbReference type="EC" id="2.7.11.1" evidence="4"/>
<dbReference type="EMBL" id="LWDX02044151">
    <property type="protein sequence ID" value="OEL22917.1"/>
    <property type="molecule type" value="Genomic_DNA"/>
</dbReference>
<dbReference type="SUPFAM" id="SSF49899">
    <property type="entry name" value="Concanavalin A-like lectins/glucanases"/>
    <property type="match status" value="2"/>
</dbReference>
<dbReference type="Proteomes" id="UP000095767">
    <property type="component" value="Unassembled WGS sequence"/>
</dbReference>
<evidence type="ECO:0000256" key="8">
    <source>
        <dbReference type="ARBA" id="ARBA00022692"/>
    </source>
</evidence>
<evidence type="ECO:0000256" key="14">
    <source>
        <dbReference type="ARBA" id="ARBA00022989"/>
    </source>
</evidence>
<evidence type="ECO:0000256" key="19">
    <source>
        <dbReference type="SAM" id="Phobius"/>
    </source>
</evidence>
<evidence type="ECO:0000256" key="1">
    <source>
        <dbReference type="ARBA" id="ARBA00004251"/>
    </source>
</evidence>
<evidence type="ECO:0000256" key="5">
    <source>
        <dbReference type="ARBA" id="ARBA00022475"/>
    </source>
</evidence>
<keyword evidence="15 19" id="KW-0472">Membrane</keyword>
<dbReference type="SUPFAM" id="SSF56112">
    <property type="entry name" value="Protein kinase-like (PK-like)"/>
    <property type="match status" value="2"/>
</dbReference>
<feature type="transmembrane region" description="Helical" evidence="19">
    <location>
        <begin position="1107"/>
        <end position="1129"/>
    </location>
</feature>
<protein>
    <recommendedName>
        <fullName evidence="4">non-specific serine/threonine protein kinase</fullName>
        <ecNumber evidence="4">2.7.11.1</ecNumber>
    </recommendedName>
</protein>
<keyword evidence="22" id="KW-0675">Receptor</keyword>
<dbReference type="InterPro" id="IPR008271">
    <property type="entry name" value="Ser/Thr_kinase_AS"/>
</dbReference>
<feature type="domain" description="Protein kinase" evidence="21">
    <location>
        <begin position="385"/>
        <end position="672"/>
    </location>
</feature>
<evidence type="ECO:0000313" key="23">
    <source>
        <dbReference type="Proteomes" id="UP000095767"/>
    </source>
</evidence>
<dbReference type="OrthoDB" id="688481at2759"/>
<organism evidence="22 23">
    <name type="scientific">Dichanthelium oligosanthes</name>
    <dbReference type="NCBI Taxonomy" id="888268"/>
    <lineage>
        <taxon>Eukaryota</taxon>
        <taxon>Viridiplantae</taxon>
        <taxon>Streptophyta</taxon>
        <taxon>Embryophyta</taxon>
        <taxon>Tracheophyta</taxon>
        <taxon>Spermatophyta</taxon>
        <taxon>Magnoliopsida</taxon>
        <taxon>Liliopsida</taxon>
        <taxon>Poales</taxon>
        <taxon>Poaceae</taxon>
        <taxon>PACMAD clade</taxon>
        <taxon>Panicoideae</taxon>
        <taxon>Panicodae</taxon>
        <taxon>Paniceae</taxon>
        <taxon>Dichantheliinae</taxon>
        <taxon>Dichanthelium</taxon>
    </lineage>
</organism>
<dbReference type="GO" id="GO:0005524">
    <property type="term" value="F:ATP binding"/>
    <property type="evidence" value="ECO:0007669"/>
    <property type="project" value="UniProtKB-UniRule"/>
</dbReference>
<comment type="caution">
    <text evidence="22">The sequence shown here is derived from an EMBL/GenBank/DDBJ whole genome shotgun (WGS) entry which is preliminary data.</text>
</comment>
<comment type="subcellular location">
    <subcellularLocation>
        <location evidence="1">Cell membrane</location>
        <topology evidence="1">Single-pass type I membrane protein</topology>
    </subcellularLocation>
</comment>
<dbReference type="GO" id="GO:0004674">
    <property type="term" value="F:protein serine/threonine kinase activity"/>
    <property type="evidence" value="ECO:0007669"/>
    <property type="project" value="UniProtKB-KW"/>
</dbReference>
<feature type="transmembrane region" description="Helical" evidence="19">
    <location>
        <begin position="320"/>
        <end position="342"/>
    </location>
</feature>
<comment type="similarity">
    <text evidence="3">In the C-terminal section; belongs to the protein kinase superfamily. Ser/Thr protein kinase family.</text>
</comment>
<evidence type="ECO:0000256" key="18">
    <source>
        <dbReference type="SAM" id="MobiDB-lite"/>
    </source>
</evidence>
<keyword evidence="23" id="KW-1185">Reference proteome</keyword>
<feature type="binding site" evidence="17">
    <location>
        <position position="420"/>
    </location>
    <ligand>
        <name>ATP</name>
        <dbReference type="ChEBI" id="CHEBI:30616"/>
    </ligand>
</feature>
<name>A0A1E5VCY5_9POAL</name>
<keyword evidence="7" id="KW-0808">Transferase</keyword>
<evidence type="ECO:0000313" key="22">
    <source>
        <dbReference type="EMBL" id="OEL22917.1"/>
    </source>
</evidence>
<dbReference type="InterPro" id="IPR017441">
    <property type="entry name" value="Protein_kinase_ATP_BS"/>
</dbReference>
<dbReference type="FunFam" id="1.10.510.10:FF:000444">
    <property type="entry name" value="probable L-type lectin-domain containing receptor kinase S.5"/>
    <property type="match status" value="2"/>
</dbReference>
<evidence type="ECO:0000256" key="16">
    <source>
        <dbReference type="ARBA" id="ARBA00023180"/>
    </source>
</evidence>
<dbReference type="FunFam" id="2.60.120.200:FF:000164">
    <property type="entry name" value="Putative L-type lectin-domain containing receptor kinase S.5"/>
    <property type="match status" value="1"/>
</dbReference>
<gene>
    <name evidence="22" type="ORF">BAE44_0016066</name>
</gene>
<dbReference type="Pfam" id="PF07714">
    <property type="entry name" value="PK_Tyr_Ser-Thr"/>
    <property type="match status" value="2"/>
</dbReference>
<dbReference type="SMART" id="SM00220">
    <property type="entry name" value="S_TKc"/>
    <property type="match status" value="2"/>
</dbReference>
<evidence type="ECO:0000256" key="4">
    <source>
        <dbReference type="ARBA" id="ARBA00012513"/>
    </source>
</evidence>
<evidence type="ECO:0000256" key="13">
    <source>
        <dbReference type="ARBA" id="ARBA00022840"/>
    </source>
</evidence>
<feature type="signal peptide" evidence="20">
    <location>
        <begin position="1"/>
        <end position="40"/>
    </location>
</feature>
<dbReference type="InterPro" id="IPR013320">
    <property type="entry name" value="ConA-like_dom_sf"/>
</dbReference>
<dbReference type="GO" id="GO:0030246">
    <property type="term" value="F:carbohydrate binding"/>
    <property type="evidence" value="ECO:0007669"/>
    <property type="project" value="UniProtKB-KW"/>
</dbReference>
<evidence type="ECO:0000256" key="10">
    <source>
        <dbReference type="ARBA" id="ARBA00022734"/>
    </source>
</evidence>
<evidence type="ECO:0000256" key="2">
    <source>
        <dbReference type="ARBA" id="ARBA00008536"/>
    </source>
</evidence>
<proteinExistence type="inferred from homology"/>
<evidence type="ECO:0000256" key="6">
    <source>
        <dbReference type="ARBA" id="ARBA00022527"/>
    </source>
</evidence>
<dbReference type="GO" id="GO:0005886">
    <property type="term" value="C:plasma membrane"/>
    <property type="evidence" value="ECO:0007669"/>
    <property type="project" value="UniProtKB-SubCell"/>
</dbReference>
<keyword evidence="14 19" id="KW-1133">Transmembrane helix</keyword>
<keyword evidence="5" id="KW-1003">Cell membrane</keyword>
<dbReference type="Gene3D" id="2.60.120.200">
    <property type="match status" value="2"/>
</dbReference>
<evidence type="ECO:0000256" key="17">
    <source>
        <dbReference type="PROSITE-ProRule" id="PRU10141"/>
    </source>
</evidence>
<keyword evidence="13 17" id="KW-0067">ATP-binding</keyword>
<keyword evidence="11 17" id="KW-0547">Nucleotide-binding</keyword>
<evidence type="ECO:0000256" key="12">
    <source>
        <dbReference type="ARBA" id="ARBA00022777"/>
    </source>
</evidence>
<dbReference type="PROSITE" id="PS00307">
    <property type="entry name" value="LECTIN_LEGUME_BETA"/>
    <property type="match status" value="2"/>
</dbReference>
<dbReference type="InterPro" id="IPR050528">
    <property type="entry name" value="L-type_Lectin-RKs"/>
</dbReference>
<keyword evidence="16" id="KW-0325">Glycoprotein</keyword>